<gene>
    <name evidence="15" type="ORF">PF001_g2821</name>
    <name evidence="14" type="ORF">PF002_g3512</name>
    <name evidence="13" type="ORF">PF005_g3236</name>
    <name evidence="12" type="ORF">PF006_g2619</name>
    <name evidence="16" type="ORF">PF008_g2844</name>
    <name evidence="9" type="ORF">PF009_g3455</name>
    <name evidence="11" type="ORF">PF010_g2781</name>
    <name evidence="10" type="ORF">PF011_g2584</name>
</gene>
<accession>A0A6A3Z6E7</accession>
<evidence type="ECO:0000256" key="1">
    <source>
        <dbReference type="ARBA" id="ARBA00000724"/>
    </source>
</evidence>
<evidence type="ECO:0000313" key="17">
    <source>
        <dbReference type="Proteomes" id="UP000429523"/>
    </source>
</evidence>
<evidence type="ECO:0000313" key="21">
    <source>
        <dbReference type="Proteomes" id="UP000440732"/>
    </source>
</evidence>
<evidence type="ECO:0000313" key="20">
    <source>
        <dbReference type="Proteomes" id="UP000440367"/>
    </source>
</evidence>
<dbReference type="GO" id="GO:0032259">
    <property type="term" value="P:methylation"/>
    <property type="evidence" value="ECO:0007669"/>
    <property type="project" value="UniProtKB-KW"/>
</dbReference>
<dbReference type="CDD" id="cd04301">
    <property type="entry name" value="NAT_SF"/>
    <property type="match status" value="1"/>
</dbReference>
<dbReference type="InterPro" id="IPR007213">
    <property type="entry name" value="Ppm1/Ppm2/Tcmp"/>
</dbReference>
<dbReference type="SUPFAM" id="SSF55729">
    <property type="entry name" value="Acyl-CoA N-acyltransferases (Nat)"/>
    <property type="match status" value="1"/>
</dbReference>
<keyword evidence="18" id="KW-1185">Reference proteome</keyword>
<dbReference type="EC" id="2.1.1.233" evidence="3"/>
<dbReference type="InterPro" id="IPR029063">
    <property type="entry name" value="SAM-dependent_MTases_sf"/>
</dbReference>
<evidence type="ECO:0000313" key="11">
    <source>
        <dbReference type="EMBL" id="KAE9133518.1"/>
    </source>
</evidence>
<dbReference type="EMBL" id="QXFY01000082">
    <property type="protein sequence ID" value="KAE9358098.1"/>
    <property type="molecule type" value="Genomic_DNA"/>
</dbReference>
<evidence type="ECO:0000313" key="9">
    <source>
        <dbReference type="EMBL" id="KAE8946926.1"/>
    </source>
</evidence>
<feature type="domain" description="N-acetyltransferase" evidence="8">
    <location>
        <begin position="383"/>
        <end position="556"/>
    </location>
</feature>
<dbReference type="Proteomes" id="UP000440732">
    <property type="component" value="Unassembled WGS sequence"/>
</dbReference>
<dbReference type="Proteomes" id="UP000440367">
    <property type="component" value="Unassembled WGS sequence"/>
</dbReference>
<dbReference type="Proteomes" id="UP000488956">
    <property type="component" value="Unassembled WGS sequence"/>
</dbReference>
<evidence type="ECO:0000313" key="23">
    <source>
        <dbReference type="Proteomes" id="UP000486351"/>
    </source>
</evidence>
<dbReference type="SUPFAM" id="SSF53335">
    <property type="entry name" value="S-adenosyl-L-methionine-dependent methyltransferases"/>
    <property type="match status" value="1"/>
</dbReference>
<dbReference type="InterPro" id="IPR016651">
    <property type="entry name" value="LCMT1"/>
</dbReference>
<keyword evidence="4" id="KW-0489">Methyltransferase</keyword>
<evidence type="ECO:0000313" key="24">
    <source>
        <dbReference type="Proteomes" id="UP000488956"/>
    </source>
</evidence>
<dbReference type="EMBL" id="QXGA01000076">
    <property type="protein sequence ID" value="KAE9153235.1"/>
    <property type="molecule type" value="Genomic_DNA"/>
</dbReference>
<protein>
    <recommendedName>
        <fullName evidence="3">[phosphatase 2A protein]-leucine-carboxy methyltransferase</fullName>
        <ecNumber evidence="3">2.1.1.233</ecNumber>
    </recommendedName>
    <alternativeName>
        <fullName evidence="7">[Phosphatase 2A protein]-leucine-carboxy methyltransferase 1</fullName>
    </alternativeName>
</protein>
<evidence type="ECO:0000259" key="8">
    <source>
        <dbReference type="PROSITE" id="PS51186"/>
    </source>
</evidence>
<dbReference type="Pfam" id="PF04072">
    <property type="entry name" value="LCM"/>
    <property type="match status" value="1"/>
</dbReference>
<dbReference type="Pfam" id="PF00583">
    <property type="entry name" value="Acetyltransf_1"/>
    <property type="match status" value="1"/>
</dbReference>
<evidence type="ECO:0000256" key="3">
    <source>
        <dbReference type="ARBA" id="ARBA00012834"/>
    </source>
</evidence>
<dbReference type="Gene3D" id="3.40.630.30">
    <property type="match status" value="1"/>
</dbReference>
<evidence type="ECO:0000313" key="15">
    <source>
        <dbReference type="EMBL" id="KAE9325660.1"/>
    </source>
</evidence>
<sequence>MVTPTTVGWRGTSDHNVTETAFDAVKCKLSAVTLGYFQDPFLRFFVEKPTRRIPLIHRGYYLRHVAITRCVELFLSQYTTSAEVNIVSLGAGFDTLFFRLLEQRQFAGKISFAEVDCDAIVSAKTKLLSDEDVRAGLFPKDAENLSVVATADGKVAWQCRVPSATYSLISCDLGDKERLDATLHAAGVDRSLPTLVQAECVVSYLAPEKGTMLLRWVAEAFPNSSIALYDPIGLQASEEGDDKNATDSDKEETGAFGSTLQRYFAVKGCTLRGARGFRTAADHARRLLALAHWKRCRILDMNGVFAACTTAEEKRRLATLEPFDEFVDWMLCNSHYAIYLADNCKDQDKDGLQWTSRFVPRAQQHRYLLTASTMQQQKQREVVMIRSFQDGDLAPVRSLFESTHLEFAKGSRAVRQFVANRLRGPSGDMFDVHQAFQAPNSAGVATSGFWVAEVGGEVVGCVGVKPLSGGEGLQTAELCRLSVSPAIRRRGVASALVRTVEAFAASCGSFKEIRLETIGAMEGAQQLYRALGYIEQTESERQHSSFKLVRFQKTLQAHQVVP</sequence>
<dbReference type="EMBL" id="QXGB01000094">
    <property type="protein sequence ID" value="KAE9231035.1"/>
    <property type="molecule type" value="Genomic_DNA"/>
</dbReference>
<dbReference type="InterPro" id="IPR000182">
    <property type="entry name" value="GNAT_dom"/>
</dbReference>
<keyword evidence="6" id="KW-0949">S-adenosyl-L-methionine</keyword>
<dbReference type="EMBL" id="QXGE01000083">
    <property type="protein sequence ID" value="KAE9325660.1"/>
    <property type="molecule type" value="Genomic_DNA"/>
</dbReference>
<dbReference type="PROSITE" id="PS51186">
    <property type="entry name" value="GNAT"/>
    <property type="match status" value="1"/>
</dbReference>
<comment type="catalytic activity">
    <reaction evidence="1">
        <text>[phosphatase 2A protein]-C-terminal L-leucine + S-adenosyl-L-methionine = [phosphatase 2A protein]-C-terminal L-leucine methyl ester + S-adenosyl-L-homocysteine</text>
        <dbReference type="Rhea" id="RHEA:48544"/>
        <dbReference type="Rhea" id="RHEA-COMP:12134"/>
        <dbReference type="Rhea" id="RHEA-COMP:12135"/>
        <dbReference type="ChEBI" id="CHEBI:57856"/>
        <dbReference type="ChEBI" id="CHEBI:59789"/>
        <dbReference type="ChEBI" id="CHEBI:90516"/>
        <dbReference type="ChEBI" id="CHEBI:90517"/>
        <dbReference type="EC" id="2.1.1.233"/>
    </reaction>
</comment>
<dbReference type="EMBL" id="QXGD01000100">
    <property type="protein sequence ID" value="KAE9253093.1"/>
    <property type="molecule type" value="Genomic_DNA"/>
</dbReference>
<organism evidence="13 18">
    <name type="scientific">Phytophthora fragariae</name>
    <dbReference type="NCBI Taxonomy" id="53985"/>
    <lineage>
        <taxon>Eukaryota</taxon>
        <taxon>Sar</taxon>
        <taxon>Stramenopiles</taxon>
        <taxon>Oomycota</taxon>
        <taxon>Peronosporomycetes</taxon>
        <taxon>Peronosporales</taxon>
        <taxon>Peronosporaceae</taxon>
        <taxon>Phytophthora</taxon>
    </lineage>
</organism>
<evidence type="ECO:0000256" key="6">
    <source>
        <dbReference type="ARBA" id="ARBA00022691"/>
    </source>
</evidence>
<proteinExistence type="inferred from homology"/>
<dbReference type="EMBL" id="QXFW01000078">
    <property type="protein sequence ID" value="KAE9026353.1"/>
    <property type="molecule type" value="Genomic_DNA"/>
</dbReference>
<evidence type="ECO:0000256" key="7">
    <source>
        <dbReference type="ARBA" id="ARBA00032526"/>
    </source>
</evidence>
<evidence type="ECO:0000256" key="5">
    <source>
        <dbReference type="ARBA" id="ARBA00022679"/>
    </source>
</evidence>
<dbReference type="AlphaFoldDB" id="A0A6A3Z6E7"/>
<comment type="caution">
    <text evidence="13">The sequence shown here is derived from an EMBL/GenBank/DDBJ whole genome shotgun (WGS) entry which is preliminary data.</text>
</comment>
<evidence type="ECO:0000313" key="13">
    <source>
        <dbReference type="EMBL" id="KAE9231035.1"/>
    </source>
</evidence>
<dbReference type="InterPro" id="IPR016181">
    <property type="entry name" value="Acyl_CoA_acyltransferase"/>
</dbReference>
<dbReference type="GO" id="GO:0016747">
    <property type="term" value="F:acyltransferase activity, transferring groups other than amino-acyl groups"/>
    <property type="evidence" value="ECO:0007669"/>
    <property type="project" value="InterPro"/>
</dbReference>
<dbReference type="Proteomes" id="UP000433483">
    <property type="component" value="Unassembled WGS sequence"/>
</dbReference>
<dbReference type="Proteomes" id="UP000437068">
    <property type="component" value="Unassembled WGS sequence"/>
</dbReference>
<reference evidence="17 18" key="1">
    <citation type="submission" date="2018-08" db="EMBL/GenBank/DDBJ databases">
        <title>Genomic investigation of the strawberry pathogen Phytophthora fragariae indicates pathogenicity is determined by transcriptional variation in three key races.</title>
        <authorList>
            <person name="Adams T.M."/>
            <person name="Armitage A.D."/>
            <person name="Sobczyk M.K."/>
            <person name="Bates H.J."/>
            <person name="Dunwell J.M."/>
            <person name="Nellist C.F."/>
            <person name="Harrison R.J."/>
        </authorList>
    </citation>
    <scope>NUCLEOTIDE SEQUENCE [LARGE SCALE GENOMIC DNA]</scope>
    <source>
        <strain evidence="15 19">A4</strain>
        <strain evidence="14 20">BC-1</strain>
        <strain evidence="13 18">NOV-27</strain>
        <strain evidence="12 21">NOV-5</strain>
        <strain evidence="16 23">NOV-77</strain>
        <strain evidence="9 17">NOV-9</strain>
        <strain evidence="11 24">ONT-3</strain>
        <strain evidence="10 22">SCRP245</strain>
    </source>
</reference>
<evidence type="ECO:0000313" key="12">
    <source>
        <dbReference type="EMBL" id="KAE9153235.1"/>
    </source>
</evidence>
<evidence type="ECO:0000313" key="16">
    <source>
        <dbReference type="EMBL" id="KAE9358098.1"/>
    </source>
</evidence>
<dbReference type="GO" id="GO:0018423">
    <property type="term" value="F:protein C-terminal leucine carboxyl O-methyltransferase activity"/>
    <property type="evidence" value="ECO:0007669"/>
    <property type="project" value="UniProtKB-EC"/>
</dbReference>
<dbReference type="Gene3D" id="3.40.50.150">
    <property type="entry name" value="Vaccinia Virus protein VP39"/>
    <property type="match status" value="1"/>
</dbReference>
<evidence type="ECO:0000313" key="22">
    <source>
        <dbReference type="Proteomes" id="UP000460718"/>
    </source>
</evidence>
<evidence type="ECO:0000313" key="19">
    <source>
        <dbReference type="Proteomes" id="UP000437068"/>
    </source>
</evidence>
<evidence type="ECO:0000313" key="10">
    <source>
        <dbReference type="EMBL" id="KAE9026353.1"/>
    </source>
</evidence>
<evidence type="ECO:0000256" key="4">
    <source>
        <dbReference type="ARBA" id="ARBA00022603"/>
    </source>
</evidence>
<dbReference type="EMBL" id="QXFX01000080">
    <property type="protein sequence ID" value="KAE9133518.1"/>
    <property type="molecule type" value="Genomic_DNA"/>
</dbReference>
<comment type="similarity">
    <text evidence="2">Belongs to the methyltransferase superfamily. LCMT family.</text>
</comment>
<name>A0A6A3Z6E7_9STRA</name>
<dbReference type="Proteomes" id="UP000486351">
    <property type="component" value="Unassembled WGS sequence"/>
</dbReference>
<dbReference type="PANTHER" id="PTHR13600">
    <property type="entry name" value="LEUCINE CARBOXYL METHYLTRANSFERASE"/>
    <property type="match status" value="1"/>
</dbReference>
<dbReference type="Proteomes" id="UP000460718">
    <property type="component" value="Unassembled WGS sequence"/>
</dbReference>
<evidence type="ECO:0000313" key="18">
    <source>
        <dbReference type="Proteomes" id="UP000433483"/>
    </source>
</evidence>
<dbReference type="PANTHER" id="PTHR13600:SF21">
    <property type="entry name" value="LEUCINE CARBOXYL METHYLTRANSFERASE 1"/>
    <property type="match status" value="1"/>
</dbReference>
<evidence type="ECO:0000313" key="14">
    <source>
        <dbReference type="EMBL" id="KAE9253093.1"/>
    </source>
</evidence>
<evidence type="ECO:0000256" key="2">
    <source>
        <dbReference type="ARBA" id="ARBA00010703"/>
    </source>
</evidence>
<dbReference type="EMBL" id="QXGF01000099">
    <property type="protein sequence ID" value="KAE8946926.1"/>
    <property type="molecule type" value="Genomic_DNA"/>
</dbReference>
<keyword evidence="5" id="KW-0808">Transferase</keyword>
<dbReference type="OrthoDB" id="203237at2759"/>
<dbReference type="Proteomes" id="UP000429523">
    <property type="component" value="Unassembled WGS sequence"/>
</dbReference>